<dbReference type="InterPro" id="IPR013783">
    <property type="entry name" value="Ig-like_fold"/>
</dbReference>
<dbReference type="SUPFAM" id="SSF63825">
    <property type="entry name" value="YWTD domain"/>
    <property type="match status" value="3"/>
</dbReference>
<keyword evidence="13" id="KW-0675">Receptor</keyword>
<dbReference type="SUPFAM" id="SSF49265">
    <property type="entry name" value="Fibronectin type III"/>
    <property type="match status" value="5"/>
</dbReference>
<dbReference type="InterPro" id="IPR008266">
    <property type="entry name" value="Tyr_kinase_AS"/>
</dbReference>
<feature type="domain" description="Fibronectin type-III" evidence="19">
    <location>
        <begin position="161"/>
        <end position="269"/>
    </location>
</feature>
<reference evidence="20 21" key="1">
    <citation type="journal article" date="2018" name="J. Allergy Clin. Immunol.">
        <title>High-quality assembly of Dermatophagoides pteronyssinus genome and transcriptome reveals a wide range of novel allergens.</title>
        <authorList>
            <person name="Liu X.Y."/>
            <person name="Yang K.Y."/>
            <person name="Wang M.Q."/>
            <person name="Kwok J.S."/>
            <person name="Zeng X."/>
            <person name="Yang Z."/>
            <person name="Xiao X.J."/>
            <person name="Lau C.P."/>
            <person name="Li Y."/>
            <person name="Huang Z.M."/>
            <person name="Ba J.G."/>
            <person name="Yim A.K."/>
            <person name="Ouyang C.Y."/>
            <person name="Ngai S.M."/>
            <person name="Chan T.F."/>
            <person name="Leung E.L."/>
            <person name="Liu L."/>
            <person name="Liu Z.G."/>
            <person name="Tsui S.K."/>
        </authorList>
    </citation>
    <scope>NUCLEOTIDE SEQUENCE [LARGE SCALE GENOMIC DNA]</scope>
    <source>
        <strain evidence="20">Derp</strain>
    </source>
</reference>
<dbReference type="PRINTS" id="PR00109">
    <property type="entry name" value="TYRKINASE"/>
</dbReference>
<comment type="subcellular location">
    <subcellularLocation>
        <location evidence="1">Membrane</location>
        <topology evidence="1">Single-pass membrane protein</topology>
    </subcellularLocation>
</comment>
<evidence type="ECO:0000256" key="16">
    <source>
        <dbReference type="PROSITE-ProRule" id="PRU10141"/>
    </source>
</evidence>
<keyword evidence="7 16" id="KW-0547">Nucleotide-binding</keyword>
<keyword evidence="12" id="KW-0829">Tyrosine-protein kinase</keyword>
<keyword evidence="11 17" id="KW-0472">Membrane</keyword>
<dbReference type="Pfam" id="PF00041">
    <property type="entry name" value="fn3"/>
    <property type="match status" value="3"/>
</dbReference>
<comment type="caution">
    <text evidence="20">The sequence shown here is derived from an EMBL/GenBank/DDBJ whole genome shotgun (WGS) entry which is preliminary data.</text>
</comment>
<evidence type="ECO:0000256" key="5">
    <source>
        <dbReference type="ARBA" id="ARBA00022692"/>
    </source>
</evidence>
<dbReference type="SMART" id="SM00135">
    <property type="entry name" value="LY"/>
    <property type="match status" value="6"/>
</dbReference>
<feature type="domain" description="Protein kinase" evidence="18">
    <location>
        <begin position="2304"/>
        <end position="2582"/>
    </location>
</feature>
<evidence type="ECO:0000256" key="8">
    <source>
        <dbReference type="ARBA" id="ARBA00022777"/>
    </source>
</evidence>
<keyword evidence="3" id="KW-0597">Phosphoprotein</keyword>
<dbReference type="PROSITE" id="PS50853">
    <property type="entry name" value="FN3"/>
    <property type="match status" value="4"/>
</dbReference>
<dbReference type="PROSITE" id="PS00109">
    <property type="entry name" value="PROTEIN_KINASE_TYR"/>
    <property type="match status" value="1"/>
</dbReference>
<feature type="transmembrane region" description="Helical" evidence="17">
    <location>
        <begin position="12"/>
        <end position="32"/>
    </location>
</feature>
<protein>
    <recommendedName>
        <fullName evidence="2">receptor protein-tyrosine kinase</fullName>
        <ecNumber evidence="2">2.7.10.1</ecNumber>
    </recommendedName>
</protein>
<evidence type="ECO:0000256" key="1">
    <source>
        <dbReference type="ARBA" id="ARBA00004167"/>
    </source>
</evidence>
<dbReference type="Gene3D" id="1.10.510.10">
    <property type="entry name" value="Transferase(Phosphotransferase) domain 1"/>
    <property type="match status" value="1"/>
</dbReference>
<name>A0ABQ8JT88_DERPT</name>
<dbReference type="Gene3D" id="2.60.40.10">
    <property type="entry name" value="Immunoglobulins"/>
    <property type="match status" value="7"/>
</dbReference>
<reference evidence="20 21" key="2">
    <citation type="journal article" date="2022" name="Mol. Biol. Evol.">
        <title>Comparative Genomics Reveals Insights into the Divergent Evolution of Astigmatic Mites and Household Pest Adaptations.</title>
        <authorList>
            <person name="Xiong Q."/>
            <person name="Wan A.T."/>
            <person name="Liu X."/>
            <person name="Fung C.S."/>
            <person name="Xiao X."/>
            <person name="Malainual N."/>
            <person name="Hou J."/>
            <person name="Wang L."/>
            <person name="Wang M."/>
            <person name="Yang K.Y."/>
            <person name="Cui Y."/>
            <person name="Leung E.L."/>
            <person name="Nong W."/>
            <person name="Shin S.K."/>
            <person name="Au S.W."/>
            <person name="Jeong K.Y."/>
            <person name="Chew F.T."/>
            <person name="Hui J.H."/>
            <person name="Leung T.F."/>
            <person name="Tungtrongchitr A."/>
            <person name="Zhong N."/>
            <person name="Liu Z."/>
            <person name="Tsui S.K."/>
        </authorList>
    </citation>
    <scope>NUCLEOTIDE SEQUENCE [LARGE SCALE GENOMIC DNA]</scope>
    <source>
        <strain evidence="20">Derp</strain>
    </source>
</reference>
<dbReference type="PANTHER" id="PTHR24416:SF527">
    <property type="entry name" value="PROTO-ONCOGENE TYROSINE-PROTEIN KINASE ROS"/>
    <property type="match status" value="1"/>
</dbReference>
<keyword evidence="14" id="KW-0325">Glycoprotein</keyword>
<dbReference type="Proteomes" id="UP000887458">
    <property type="component" value="Unassembled WGS sequence"/>
</dbReference>
<dbReference type="EC" id="2.7.10.1" evidence="2"/>
<dbReference type="Pfam" id="PF07714">
    <property type="entry name" value="PK_Tyr_Ser-Thr"/>
    <property type="match status" value="1"/>
</dbReference>
<evidence type="ECO:0000256" key="4">
    <source>
        <dbReference type="ARBA" id="ARBA00022679"/>
    </source>
</evidence>
<keyword evidence="5 17" id="KW-0812">Transmembrane</keyword>
<dbReference type="InterPro" id="IPR050122">
    <property type="entry name" value="RTK"/>
</dbReference>
<comment type="catalytic activity">
    <reaction evidence="15">
        <text>L-tyrosyl-[protein] + ATP = O-phospho-L-tyrosyl-[protein] + ADP + H(+)</text>
        <dbReference type="Rhea" id="RHEA:10596"/>
        <dbReference type="Rhea" id="RHEA-COMP:10136"/>
        <dbReference type="Rhea" id="RHEA-COMP:20101"/>
        <dbReference type="ChEBI" id="CHEBI:15378"/>
        <dbReference type="ChEBI" id="CHEBI:30616"/>
        <dbReference type="ChEBI" id="CHEBI:46858"/>
        <dbReference type="ChEBI" id="CHEBI:61978"/>
        <dbReference type="ChEBI" id="CHEBI:456216"/>
        <dbReference type="EC" id="2.7.10.1"/>
    </reaction>
</comment>
<feature type="transmembrane region" description="Helical" evidence="17">
    <location>
        <begin position="2215"/>
        <end position="2236"/>
    </location>
</feature>
<dbReference type="PANTHER" id="PTHR24416">
    <property type="entry name" value="TYROSINE-PROTEIN KINASE RECEPTOR"/>
    <property type="match status" value="1"/>
</dbReference>
<evidence type="ECO:0000256" key="12">
    <source>
        <dbReference type="ARBA" id="ARBA00023137"/>
    </source>
</evidence>
<dbReference type="InterPro" id="IPR003961">
    <property type="entry name" value="FN3_dom"/>
</dbReference>
<evidence type="ECO:0000256" key="13">
    <source>
        <dbReference type="ARBA" id="ARBA00023170"/>
    </source>
</evidence>
<keyword evidence="4" id="KW-0808">Transferase</keyword>
<dbReference type="InterPro" id="IPR001245">
    <property type="entry name" value="Ser-Thr/Tyr_kinase_cat_dom"/>
</dbReference>
<evidence type="ECO:0000313" key="21">
    <source>
        <dbReference type="Proteomes" id="UP000887458"/>
    </source>
</evidence>
<evidence type="ECO:0000313" key="20">
    <source>
        <dbReference type="EMBL" id="KAH9425635.1"/>
    </source>
</evidence>
<evidence type="ECO:0000256" key="2">
    <source>
        <dbReference type="ARBA" id="ARBA00011902"/>
    </source>
</evidence>
<dbReference type="InterPro" id="IPR020635">
    <property type="entry name" value="Tyr_kinase_cat_dom"/>
</dbReference>
<dbReference type="PROSITE" id="PS00107">
    <property type="entry name" value="PROTEIN_KINASE_ATP"/>
    <property type="match status" value="1"/>
</dbReference>
<feature type="domain" description="Fibronectin type-III" evidence="19">
    <location>
        <begin position="1225"/>
        <end position="1323"/>
    </location>
</feature>
<dbReference type="InterPro" id="IPR000719">
    <property type="entry name" value="Prot_kinase_dom"/>
</dbReference>
<evidence type="ECO:0000256" key="10">
    <source>
        <dbReference type="ARBA" id="ARBA00022989"/>
    </source>
</evidence>
<dbReference type="InterPro" id="IPR017441">
    <property type="entry name" value="Protein_kinase_ATP_BS"/>
</dbReference>
<keyword evidence="21" id="KW-1185">Reference proteome</keyword>
<dbReference type="InterPro" id="IPR011042">
    <property type="entry name" value="6-blade_b-propeller_TolB-like"/>
</dbReference>
<feature type="domain" description="Fibronectin type-III" evidence="19">
    <location>
        <begin position="275"/>
        <end position="380"/>
    </location>
</feature>
<evidence type="ECO:0000256" key="14">
    <source>
        <dbReference type="ARBA" id="ARBA00023180"/>
    </source>
</evidence>
<evidence type="ECO:0000256" key="3">
    <source>
        <dbReference type="ARBA" id="ARBA00022553"/>
    </source>
</evidence>
<dbReference type="CDD" id="cd00063">
    <property type="entry name" value="FN3"/>
    <property type="match status" value="3"/>
</dbReference>
<dbReference type="SUPFAM" id="SSF56112">
    <property type="entry name" value="Protein kinase-like (PK-like)"/>
    <property type="match status" value="1"/>
</dbReference>
<evidence type="ECO:0000256" key="17">
    <source>
        <dbReference type="SAM" id="Phobius"/>
    </source>
</evidence>
<feature type="binding site" evidence="16">
    <location>
        <position position="2333"/>
    </location>
    <ligand>
        <name>ATP</name>
        <dbReference type="ChEBI" id="CHEBI:30616"/>
    </ligand>
</feature>
<keyword evidence="6" id="KW-0677">Repeat</keyword>
<keyword evidence="10 17" id="KW-1133">Transmembrane helix</keyword>
<organism evidence="20 21">
    <name type="scientific">Dermatophagoides pteronyssinus</name>
    <name type="common">European house dust mite</name>
    <dbReference type="NCBI Taxonomy" id="6956"/>
    <lineage>
        <taxon>Eukaryota</taxon>
        <taxon>Metazoa</taxon>
        <taxon>Ecdysozoa</taxon>
        <taxon>Arthropoda</taxon>
        <taxon>Chelicerata</taxon>
        <taxon>Arachnida</taxon>
        <taxon>Acari</taxon>
        <taxon>Acariformes</taxon>
        <taxon>Sarcoptiformes</taxon>
        <taxon>Astigmata</taxon>
        <taxon>Psoroptidia</taxon>
        <taxon>Analgoidea</taxon>
        <taxon>Pyroglyphidae</taxon>
        <taxon>Dermatophagoidinae</taxon>
        <taxon>Dermatophagoides</taxon>
    </lineage>
</organism>
<sequence>MSINGPIKVCHSVVVNLSTSLVVIFLIILINIDQLSSSLSVTTITTNIDHDVITRCQQDCPHRMNVQDELDIACNSSCKIRLCKNGCHYWYLSPSACFQVCRGNHIDNDDNNELPKLQQSSIMIENGFGDRDNYCALGCNHAHTVYIDHVKLLLETNGSLRPPRLVPNSLSNDSLKIEWNQLHESLRTQINISYRIQWKYQNLPSQWMYIGAAGVRAFTDISNDQTNILHINGLNAYTSYLFRIEWILASSLHESIITESSEPFTTLPYGVPKSACIIVSCMAISPNQISVNWRAPAFPNGPIIAYSLYLYNEHTGRRTVKDIHTHWDPFRTSNLAIHSYVFNDLQSDTNYTVSIVTHNNFGEGIRCWRQISTPKQSEEIDDEELEMKEYMHYKLYLASSKSVARRNVDFLLDEEILYHLTDYVENGDITGMAVHFNRRYIFVADSSGTIRRIWLKENSINQVLRIINGSNQPSHLSIDWLNDRLYWLEEPANRVMRSNLDGENIESIYISSFQPNQKPIDFKVDPYNGYLFWIQSNMFNRTAIYRLDLCHLNGPIRSGNSNALRSKIELIYQSDSWISTFAINYLNYRLLFPMTHTASIHSITIDGNDETTIRDNAIIAGANRMEISPFAGMDNMVIYNQRLYFSRAENITWEEYHVDEQMYYHNTYTTESRLISLAIMDQQSQPIPVPLTPVEAVEAVFLDTSARISWQKPALFGTSGRGAWQQWRYEVAIQESDNPQVVHTAKVNNITQCDAVELQPDTGYEIRVRAFTSAGNGAWSNKFIGRTLPSMESMTNRPYALIATKDRLLIRTELDGKFKQQLLPKSKLDTLGVNNITGVYIYKDSVVLNTDQHILLYGSLTVEHSTLTVVVNKSNAHSIAVEWMAPKIYWSNPLERMICRCNMDGSQIEILPIITYAQEIAIDSINGFLYWSTSSSLRIARLNGMKNSQRLLLRTQQIKSLSIDQKSGRLYWTTVRSLDKTNTEESDENILNQDGNIVMVLHHIDLFETIDQINEINLDSEHVHSVQLARQQSNNLIGPIASFARRFWWLNTQQNQMVVSDDHGQTFATIRQNTGGISTFQIVTDNDDQRDRRFEIDVVPKSVDENSIQIQGTWENFTIKWNPVTNVNYGQVFYDLSLENDEDNAAIKQSSTNNNLNHFILNQTEFILPEHLKPSKPYAQIRIALRSFTYWASSRQVVATLHTPSSIPSKPRSVRVFTYVMNDSDKLNPKRTKSEKRFAAEARWLEPENPNGLIQSYTISLWTMDTGNVTKVTSIINKVIPNQLWYRLEDLKPNATYYFEVRATTYVGEGPPSQVIQFKTYRSEPPLRLLLAERDSIYEADMDLKQIVRSVIKSLSPSLMDYNFAENRLYFVEDGNFLKCSKLIQDNDNNDEDDEIVRPLRSSNQVQSGQSGNYTILAHFTQSITSITMDWLGRRLYISTVDFFRNHSTIWCYTEETQTTRIVLTITGNYINTMRIDPYRSMLIWTQQPIKSKIPGKLNHESTFYMITAHRCRLAINGSACDERLDYFQSPSRDRLCNCTHTPNISGAFQLIHSLDQSIITGQRMIYFDRNGQTFIESSDGCYCRRITSFVETTNPPVAIELDQISSKLYWKNDSFNGLIYSTELDSEHDSDFRQPIKIINLAKPIRNMIQLSRQPYPYSLECLIPLSNIHLNMRMLRHTSTSLTLQIDLDRMTSNDIRSNNNCPSPIMSNQESIDWQPSLASIRFRIRYGLNRTDLRSTIDTFNQTIVIDNLEPFSNYSFSIEMDNFYLELIRNRSQHQLELAYNASLIPTLSNRIDYSDSIHRPYLYWDGFIFSTSESRPAPARNVRAIVESPERILVLWDRPERLNAKKVVYEVRCHSHNDSLDLQSWKLDDTFGVHHSLLNGSYWIHMDTIRPDTIYNITVRVYAIEKNKQSKDFYVDNHQFQDSESITIRSFPLPSDLQLKYLSARQIDLEWQAPFGESVIESHEIWFQSEPDINEKLHKNQQFNKNFNWTKFASDQTQSEQKYHYQFKHLKPYRWYRFRLELIYRPSRFRYEWPKSPKLFRIQTNMTVPDGPENLEIQTVHSKNDQQHEINNGINIYKIIWQPVRSNSDSQVYYQLYRWQITSQDDDNNNNNMINDHAINSSTQNQLVTNQHHSSKLAYNGTDNYWIVSGLQTGQQYHFRLYASNRLGVNQREYAQTIRPFWLGQPTEIDGVNSLITYPSSFNNGESHLFIIMFAIFCAVAVCLVIFSLCSLRFYKLNTKDVDSNNQSIISSSTNSHQIELIPWQQRPHPHLPNALYVNSSVQDVDLTDIEIFDYHSITLVKLLGKGAFGEVHEAILHKTEQRVAVKVLNKNSTKDEDQCNFLKEAKFMSKFKHPHILQLLGVCLNHHSSSIVIVLELMEAGDLLKYLRSNRPGSTNQTNKQPSTSISSSPLTIDDLMSICIDVAKGCEYLEQKQFVHRDLAARNCLVSSADREKRVVKIADFGLTRGLYQQNYYRKEGGLMPVRWMSPESLSDGVFTTQSDVWSYSVIMYEVMTLGQQPYQAYSNKEVLEFVKSGGILERPPLCSSQMYSLMKQCWKYETELRPSFATILQHLQQLRQSMQIEFEQMLKQQHSIKQRNRLTTVHNQNYQPIIDSIVIPNDEINSFHHQLDLTSYCNGHVNQQQPVIHQPTSIERSDPFYGTMGATSTGYIATTSNTTLTTLDDHNSLTDDLIPISSSSSITGNNNIGLTRILTMSPTLVLDSSPSSQTIFISRNNDQCNHQQQNVQLSHNHFHLRLPSDNYPNVNPIIMANQHNHNNNNHHHASLPLSGTTASTIYLKMAKESIINNNHNSNQMFGNQQQLLLEQHVDHEGYQLPNR</sequence>
<evidence type="ECO:0000256" key="6">
    <source>
        <dbReference type="ARBA" id="ARBA00022737"/>
    </source>
</evidence>
<proteinExistence type="predicted"/>
<feature type="domain" description="Fibronectin type-III" evidence="19">
    <location>
        <begin position="690"/>
        <end position="790"/>
    </location>
</feature>
<dbReference type="PROSITE" id="PS50011">
    <property type="entry name" value="PROTEIN_KINASE_DOM"/>
    <property type="match status" value="1"/>
</dbReference>
<gene>
    <name evidence="20" type="ORF">DERP_004849</name>
</gene>
<keyword evidence="9 16" id="KW-0067">ATP-binding</keyword>
<dbReference type="InterPro" id="IPR036116">
    <property type="entry name" value="FN3_sf"/>
</dbReference>
<evidence type="ECO:0000259" key="19">
    <source>
        <dbReference type="PROSITE" id="PS50853"/>
    </source>
</evidence>
<dbReference type="InterPro" id="IPR011009">
    <property type="entry name" value="Kinase-like_dom_sf"/>
</dbReference>
<evidence type="ECO:0000256" key="11">
    <source>
        <dbReference type="ARBA" id="ARBA00023136"/>
    </source>
</evidence>
<dbReference type="SMART" id="SM00060">
    <property type="entry name" value="FN3"/>
    <property type="match status" value="7"/>
</dbReference>
<evidence type="ECO:0000256" key="7">
    <source>
        <dbReference type="ARBA" id="ARBA00022741"/>
    </source>
</evidence>
<evidence type="ECO:0000256" key="15">
    <source>
        <dbReference type="ARBA" id="ARBA00051243"/>
    </source>
</evidence>
<dbReference type="Gene3D" id="3.30.200.20">
    <property type="entry name" value="Phosphorylase Kinase, domain 1"/>
    <property type="match status" value="1"/>
</dbReference>
<dbReference type="Gene3D" id="2.120.10.30">
    <property type="entry name" value="TolB, C-terminal domain"/>
    <property type="match status" value="3"/>
</dbReference>
<dbReference type="SMART" id="SM00219">
    <property type="entry name" value="TyrKc"/>
    <property type="match status" value="1"/>
</dbReference>
<accession>A0ABQ8JT88</accession>
<evidence type="ECO:0000259" key="18">
    <source>
        <dbReference type="PROSITE" id="PS50011"/>
    </source>
</evidence>
<dbReference type="InterPro" id="IPR000033">
    <property type="entry name" value="LDLR_classB_rpt"/>
</dbReference>
<dbReference type="EMBL" id="NJHN03000017">
    <property type="protein sequence ID" value="KAH9425635.1"/>
    <property type="molecule type" value="Genomic_DNA"/>
</dbReference>
<evidence type="ECO:0000256" key="9">
    <source>
        <dbReference type="ARBA" id="ARBA00022840"/>
    </source>
</evidence>
<keyword evidence="8" id="KW-0418">Kinase</keyword>